<dbReference type="InterPro" id="IPR013598">
    <property type="entry name" value="Exportin-1/Importin-b-like"/>
</dbReference>
<dbReference type="GO" id="GO:0005634">
    <property type="term" value="C:nucleus"/>
    <property type="evidence" value="ECO:0007669"/>
    <property type="project" value="TreeGrafter"/>
</dbReference>
<gene>
    <name evidence="5" type="primary">XPO5</name>
    <name evidence="5" type="ORF">Anas_12494</name>
</gene>
<dbReference type="InterPro" id="IPR016024">
    <property type="entry name" value="ARM-type_fold"/>
</dbReference>
<proteinExistence type="inferred from homology"/>
<dbReference type="GO" id="GO:0003723">
    <property type="term" value="F:RNA binding"/>
    <property type="evidence" value="ECO:0007669"/>
    <property type="project" value="TreeGrafter"/>
</dbReference>
<dbReference type="GO" id="GO:0006611">
    <property type="term" value="P:protein export from nucleus"/>
    <property type="evidence" value="ECO:0007669"/>
    <property type="project" value="InterPro"/>
</dbReference>
<evidence type="ECO:0000313" key="5">
    <source>
        <dbReference type="EMBL" id="KAB7496234.1"/>
    </source>
</evidence>
<dbReference type="Gene3D" id="1.25.10.10">
    <property type="entry name" value="Leucine-rich Repeat Variant"/>
    <property type="match status" value="2"/>
</dbReference>
<dbReference type="InterPro" id="IPR045478">
    <property type="entry name" value="Exportin-5_C"/>
</dbReference>
<dbReference type="Pfam" id="PF19273">
    <property type="entry name" value="Exportin-5"/>
    <property type="match status" value="1"/>
</dbReference>
<evidence type="ECO:0000259" key="3">
    <source>
        <dbReference type="Pfam" id="PF08389"/>
    </source>
</evidence>
<dbReference type="Pfam" id="PF03810">
    <property type="entry name" value="IBN_N"/>
    <property type="match status" value="1"/>
</dbReference>
<dbReference type="InterPro" id="IPR045065">
    <property type="entry name" value="XPO1/5"/>
</dbReference>
<dbReference type="SUPFAM" id="SSF48371">
    <property type="entry name" value="ARM repeat"/>
    <property type="match status" value="1"/>
</dbReference>
<dbReference type="PANTHER" id="PTHR11223:SF3">
    <property type="entry name" value="EXPORTIN-5"/>
    <property type="match status" value="1"/>
</dbReference>
<dbReference type="GO" id="GO:0031267">
    <property type="term" value="F:small GTPase binding"/>
    <property type="evidence" value="ECO:0007669"/>
    <property type="project" value="InterPro"/>
</dbReference>
<dbReference type="PANTHER" id="PTHR11223">
    <property type="entry name" value="EXPORTIN 1/5"/>
    <property type="match status" value="1"/>
</dbReference>
<feature type="domain" description="Exportin-1/Importin-beta-like" evidence="3">
    <location>
        <begin position="131"/>
        <end position="181"/>
    </location>
</feature>
<dbReference type="InterPro" id="IPR001494">
    <property type="entry name" value="Importin-beta_N"/>
</dbReference>
<dbReference type="Pfam" id="PF08389">
    <property type="entry name" value="Xpo1"/>
    <property type="match status" value="1"/>
</dbReference>
<evidence type="ECO:0000256" key="1">
    <source>
        <dbReference type="ARBA" id="ARBA00009466"/>
    </source>
</evidence>
<accession>A0A5N5SQ55</accession>
<dbReference type="GO" id="GO:0006405">
    <property type="term" value="P:RNA export from nucleus"/>
    <property type="evidence" value="ECO:0007669"/>
    <property type="project" value="TreeGrafter"/>
</dbReference>
<name>A0A5N5SQ55_9CRUS</name>
<dbReference type="GO" id="GO:0005049">
    <property type="term" value="F:nuclear export signal receptor activity"/>
    <property type="evidence" value="ECO:0007669"/>
    <property type="project" value="InterPro"/>
</dbReference>
<evidence type="ECO:0000259" key="4">
    <source>
        <dbReference type="Pfam" id="PF19273"/>
    </source>
</evidence>
<feature type="domain" description="Importin N-terminal" evidence="2">
    <location>
        <begin position="36"/>
        <end position="101"/>
    </location>
</feature>
<dbReference type="Proteomes" id="UP000326759">
    <property type="component" value="Unassembled WGS sequence"/>
</dbReference>
<dbReference type="EMBL" id="SEYY01021585">
    <property type="protein sequence ID" value="KAB7496234.1"/>
    <property type="molecule type" value="Genomic_DNA"/>
</dbReference>
<reference evidence="5 6" key="1">
    <citation type="journal article" date="2019" name="PLoS Biol.">
        <title>Sex chromosomes control vertical transmission of feminizing Wolbachia symbionts in an isopod.</title>
        <authorList>
            <person name="Becking T."/>
            <person name="Chebbi M.A."/>
            <person name="Giraud I."/>
            <person name="Moumen B."/>
            <person name="Laverre T."/>
            <person name="Caubet Y."/>
            <person name="Peccoud J."/>
            <person name="Gilbert C."/>
            <person name="Cordaux R."/>
        </authorList>
    </citation>
    <scope>NUCLEOTIDE SEQUENCE [LARGE SCALE GENOMIC DNA]</scope>
    <source>
        <strain evidence="5">ANa2</strain>
        <tissue evidence="5">Whole body excluding digestive tract and cuticle</tissue>
    </source>
</reference>
<dbReference type="AlphaFoldDB" id="A0A5N5SQ55"/>
<organism evidence="5 6">
    <name type="scientific">Armadillidium nasatum</name>
    <dbReference type="NCBI Taxonomy" id="96803"/>
    <lineage>
        <taxon>Eukaryota</taxon>
        <taxon>Metazoa</taxon>
        <taxon>Ecdysozoa</taxon>
        <taxon>Arthropoda</taxon>
        <taxon>Crustacea</taxon>
        <taxon>Multicrustacea</taxon>
        <taxon>Malacostraca</taxon>
        <taxon>Eumalacostraca</taxon>
        <taxon>Peracarida</taxon>
        <taxon>Isopoda</taxon>
        <taxon>Oniscidea</taxon>
        <taxon>Crinocheta</taxon>
        <taxon>Armadillidiidae</taxon>
        <taxon>Armadillidium</taxon>
    </lineage>
</organism>
<comment type="caution">
    <text evidence="5">The sequence shown here is derived from an EMBL/GenBank/DDBJ whole genome shotgun (WGS) entry which is preliminary data.</text>
</comment>
<protein>
    <submittedName>
        <fullName evidence="5">Exportin-5</fullName>
    </submittedName>
</protein>
<dbReference type="InterPro" id="IPR011989">
    <property type="entry name" value="ARM-like"/>
</dbReference>
<dbReference type="OrthoDB" id="2215036at2759"/>
<sequence length="1155" mass="132589">MDAIDPHKIENLAKEVIEAARISLEPSASPDQRLCAHQFLEKIKDDLSIAVPCGFFLSGCDKEPPVRHMGLQILEDSIRFHWNDLPHAQKVFIKDNAMLLLRDGTLDILSEQMYIKDKVLKNFYHMLKYYQVSRLIVEMMKREWPQNWPELLEELLRIAVNGETQAELVLFIFLRMAEDVAVLQVVFSTLSCYLEWVSIHFIENHHHKFFSCMCKVISDKNLRQYAIESLLQIVSRKGKPEECKFIMSLFTEEAMQSLFLAANLSVTEPLQDSSYLFLKTLTQVVTTLGSQLCGLCIADQNVIEQKCFIIYLNALLSFTSHPSLTIYSYTNSLWLKLFTNDCIKKNQSLIDIIPSWIRIAYPKILKKGFNSTSDSSTCEYSKLDFDSNEEFQAFFYIVRAETCDTMKQVARIAPELVFTFIEGKMYEVFSVMSESKSDLDSLEIYWEALGNILEKVMTQLALEQSKYIIPKNRIKSLVQKCIEYQIDHYGILSWVLACISGLCCLLPLFSEMTEQILVKLFDVFNNGVAKECRTKSMREIRKHASCLLLKLCKNFPSIFFSSFDFLNQKIGALCEGDCISQGEKSSLIESLLILSNYGFDYQGQQDYIGKILGPWMNEWNGIRENITSTSSLIHFIGLNQPPNDDLEVSENFGVNRAKLFFGVDMIWAVLRRCTTPDNLAIARKGGFILKQIGDETITRNPAACHVLSMLPCIFCLSRSVNGLFQPEVALHFPKQYLHVCRMPEEEKLSFLGKRNKKIDDSTKGPSQKQQNFVRNMPEHLCHVISNCAITLGYEFFQYPHLSDCLIQSTFWNIHLLANFRIRFPCRLMKTLIDYCPIEFYESFLIPLVFHICPIMLNELQSRWAHAGNLDENEDDDDADKEEVVNNMCLYLLTRDYLEVLIALLKEKGGGAVKREKNGYQSMETKADGFEEVMETNDVDVKEQALHQGKVSHIGRLVIKIDSLCETVVMTLLKIISWPDSISRRRAAMPLMLCVQEMDSEHYPHLSEEMVKQIFTGVLYSIHIHGQHSADLYVLIDLAIALYEKLAHRYKECFRNILASIPNVRMDALHAFEDVLRKISDNSLKKPNKQNKQKRDAFRLIVENIIGKSLGEVLKKEVQLSDLRPLSLKARYKPGNLDETNENLNLCALFGASVAE</sequence>
<keyword evidence="6" id="KW-1185">Reference proteome</keyword>
<feature type="domain" description="Exportin-5 C-terminal" evidence="4">
    <location>
        <begin position="273"/>
        <end position="1107"/>
    </location>
</feature>
<evidence type="ECO:0000259" key="2">
    <source>
        <dbReference type="Pfam" id="PF03810"/>
    </source>
</evidence>
<evidence type="ECO:0000313" key="6">
    <source>
        <dbReference type="Proteomes" id="UP000326759"/>
    </source>
</evidence>
<dbReference type="GO" id="GO:0042565">
    <property type="term" value="C:RNA nuclear export complex"/>
    <property type="evidence" value="ECO:0007669"/>
    <property type="project" value="TreeGrafter"/>
</dbReference>
<dbReference type="GO" id="GO:0005737">
    <property type="term" value="C:cytoplasm"/>
    <property type="evidence" value="ECO:0007669"/>
    <property type="project" value="TreeGrafter"/>
</dbReference>
<comment type="similarity">
    <text evidence="1">Belongs to the exportin family.</text>
</comment>